<organism evidence="6 7">
    <name type="scientific">Myriangium duriaei CBS 260.36</name>
    <dbReference type="NCBI Taxonomy" id="1168546"/>
    <lineage>
        <taxon>Eukaryota</taxon>
        <taxon>Fungi</taxon>
        <taxon>Dikarya</taxon>
        <taxon>Ascomycota</taxon>
        <taxon>Pezizomycotina</taxon>
        <taxon>Dothideomycetes</taxon>
        <taxon>Dothideomycetidae</taxon>
        <taxon>Myriangiales</taxon>
        <taxon>Myriangiaceae</taxon>
        <taxon>Myriangium</taxon>
    </lineage>
</organism>
<feature type="compositionally biased region" description="Polar residues" evidence="4">
    <location>
        <begin position="684"/>
        <end position="694"/>
    </location>
</feature>
<dbReference type="Pfam" id="PF00439">
    <property type="entry name" value="Bromodomain"/>
    <property type="match status" value="1"/>
</dbReference>
<dbReference type="GO" id="GO:0035267">
    <property type="term" value="C:NuA4 histone acetyltransferase complex"/>
    <property type="evidence" value="ECO:0007669"/>
    <property type="project" value="TreeGrafter"/>
</dbReference>
<name>A0A9P4MII3_9PEZI</name>
<reference evidence="6" key="1">
    <citation type="journal article" date="2020" name="Stud. Mycol.">
        <title>101 Dothideomycetes genomes: a test case for predicting lifestyles and emergence of pathogens.</title>
        <authorList>
            <person name="Haridas S."/>
            <person name="Albert R."/>
            <person name="Binder M."/>
            <person name="Bloem J."/>
            <person name="Labutti K."/>
            <person name="Salamov A."/>
            <person name="Andreopoulos B."/>
            <person name="Baker S."/>
            <person name="Barry K."/>
            <person name="Bills G."/>
            <person name="Bluhm B."/>
            <person name="Cannon C."/>
            <person name="Castanera R."/>
            <person name="Culley D."/>
            <person name="Daum C."/>
            <person name="Ezra D."/>
            <person name="Gonzalez J."/>
            <person name="Henrissat B."/>
            <person name="Kuo A."/>
            <person name="Liang C."/>
            <person name="Lipzen A."/>
            <person name="Lutzoni F."/>
            <person name="Magnuson J."/>
            <person name="Mondo S."/>
            <person name="Nolan M."/>
            <person name="Ohm R."/>
            <person name="Pangilinan J."/>
            <person name="Park H.-J."/>
            <person name="Ramirez L."/>
            <person name="Alfaro M."/>
            <person name="Sun H."/>
            <person name="Tritt A."/>
            <person name="Yoshinaga Y."/>
            <person name="Zwiers L.-H."/>
            <person name="Turgeon B."/>
            <person name="Goodwin S."/>
            <person name="Spatafora J."/>
            <person name="Crous P."/>
            <person name="Grigoriev I."/>
        </authorList>
    </citation>
    <scope>NUCLEOTIDE SEQUENCE</scope>
    <source>
        <strain evidence="6">CBS 260.36</strain>
    </source>
</reference>
<evidence type="ECO:0000259" key="5">
    <source>
        <dbReference type="PROSITE" id="PS50014"/>
    </source>
</evidence>
<feature type="region of interest" description="Disordered" evidence="4">
    <location>
        <begin position="189"/>
        <end position="694"/>
    </location>
</feature>
<keyword evidence="3" id="KW-0175">Coiled coil</keyword>
<feature type="compositionally biased region" description="Pro residues" evidence="4">
    <location>
        <begin position="369"/>
        <end position="386"/>
    </location>
</feature>
<keyword evidence="7" id="KW-1185">Reference proteome</keyword>
<dbReference type="EMBL" id="ML996084">
    <property type="protein sequence ID" value="KAF2154228.1"/>
    <property type="molecule type" value="Genomic_DNA"/>
</dbReference>
<dbReference type="SMART" id="SM00297">
    <property type="entry name" value="BROMO"/>
    <property type="match status" value="1"/>
</dbReference>
<keyword evidence="1 2" id="KW-0103">Bromodomain</keyword>
<feature type="compositionally biased region" description="Basic and acidic residues" evidence="4">
    <location>
        <begin position="550"/>
        <end position="564"/>
    </location>
</feature>
<evidence type="ECO:0000256" key="4">
    <source>
        <dbReference type="SAM" id="MobiDB-lite"/>
    </source>
</evidence>
<gene>
    <name evidence="6" type="ORF">K461DRAFT_292891</name>
</gene>
<evidence type="ECO:0000256" key="1">
    <source>
        <dbReference type="ARBA" id="ARBA00023117"/>
    </source>
</evidence>
<dbReference type="AlphaFoldDB" id="A0A9P4MII3"/>
<dbReference type="InterPro" id="IPR036427">
    <property type="entry name" value="Bromodomain-like_sf"/>
</dbReference>
<protein>
    <recommendedName>
        <fullName evidence="5">Bromo domain-containing protein</fullName>
    </recommendedName>
</protein>
<feature type="compositionally biased region" description="Pro residues" evidence="4">
    <location>
        <begin position="527"/>
        <end position="541"/>
    </location>
</feature>
<dbReference type="Gene3D" id="1.20.920.10">
    <property type="entry name" value="Bromodomain-like"/>
    <property type="match status" value="1"/>
</dbReference>
<dbReference type="Proteomes" id="UP000799439">
    <property type="component" value="Unassembled WGS sequence"/>
</dbReference>
<feature type="compositionally biased region" description="Basic and acidic residues" evidence="4">
    <location>
        <begin position="825"/>
        <end position="842"/>
    </location>
</feature>
<feature type="compositionally biased region" description="Low complexity" evidence="4">
    <location>
        <begin position="396"/>
        <end position="435"/>
    </location>
</feature>
<dbReference type="PRINTS" id="PR00503">
    <property type="entry name" value="BROMODOMAIN"/>
</dbReference>
<feature type="compositionally biased region" description="Polar residues" evidence="4">
    <location>
        <begin position="301"/>
        <end position="313"/>
    </location>
</feature>
<feature type="compositionally biased region" description="Polar residues" evidence="4">
    <location>
        <begin position="457"/>
        <end position="472"/>
    </location>
</feature>
<dbReference type="OrthoDB" id="21449at2759"/>
<feature type="compositionally biased region" description="Pro residues" evidence="4">
    <location>
        <begin position="289"/>
        <end position="300"/>
    </location>
</feature>
<evidence type="ECO:0000313" key="7">
    <source>
        <dbReference type="Proteomes" id="UP000799439"/>
    </source>
</evidence>
<accession>A0A9P4MII3</accession>
<dbReference type="PROSITE" id="PS50014">
    <property type="entry name" value="BROMODOMAIN_2"/>
    <property type="match status" value="1"/>
</dbReference>
<dbReference type="PANTHER" id="PTHR15398:SF4">
    <property type="entry name" value="BROMODOMAIN-CONTAINING PROTEIN 8 ISOFORM X1"/>
    <property type="match status" value="1"/>
</dbReference>
<dbReference type="GO" id="GO:0006325">
    <property type="term" value="P:chromatin organization"/>
    <property type="evidence" value="ECO:0007669"/>
    <property type="project" value="UniProtKB-ARBA"/>
</dbReference>
<comment type="caution">
    <text evidence="6">The sequence shown here is derived from an EMBL/GenBank/DDBJ whole genome shotgun (WGS) entry which is preliminary data.</text>
</comment>
<feature type="compositionally biased region" description="Low complexity" evidence="4">
    <location>
        <begin position="636"/>
        <end position="650"/>
    </location>
</feature>
<feature type="region of interest" description="Disordered" evidence="4">
    <location>
        <begin position="825"/>
        <end position="855"/>
    </location>
</feature>
<dbReference type="SUPFAM" id="SSF47370">
    <property type="entry name" value="Bromodomain"/>
    <property type="match status" value="1"/>
</dbReference>
<feature type="compositionally biased region" description="Polar residues" evidence="4">
    <location>
        <begin position="324"/>
        <end position="335"/>
    </location>
</feature>
<feature type="coiled-coil region" evidence="3">
    <location>
        <begin position="128"/>
        <end position="155"/>
    </location>
</feature>
<dbReference type="PANTHER" id="PTHR15398">
    <property type="entry name" value="BROMODOMAIN-CONTAINING PROTEIN 8"/>
    <property type="match status" value="1"/>
</dbReference>
<sequence length="855" mass="93496">MVTNGISSPRYTPLESLLFFQALRAQDLTSIDFDVISNELVTLPLVKDDASFDRDRLSAGALRSLYLNLVKEEALEETKEQSGMPNGELSPGSRKRKAASPSLPTVEAAAKHAHLLPKLLYKLYSRYRETVVNAIKEEEQTIDRLNQEIKQIEAGEFDDKLRLQNGDNLHVPQVEEKIARPELVHIQTADLTQPDKITQVADAPPANEPETTNATKPDQRSRSARTSIGALVSHTPEPEAAKSALAPTQTSSTAGPAPTAPDMAQEQLSKAPPPIQARPHGQSPLLQQGPPPPIYQPSPPMKQTSPYMSQLPFQNLPPGPALSPPTQHTAQNRSPNSPPRVLPMPSAAKTQSSPVMQNGFQQARGQLPMQPPPYGSPNQRPSPTPGHPAGRGYPTPQHQPYQNFQPQFQQYPQSPYMHQHSPSQPQQYQIRPSQQGGFQLPPFQVSAQDPSKVHHQYPNQQASQHNRHSTPMAQHGAGGQSPYAQYTPAPHTPQPTQRSALDTDRLTKSVVASLRRRRSTSTWKASPHPPLVPPKSPPRPVAEPMSPVRAHAELPKNEKREDPAKTPAEQLVREDEAIKQLKSESKRSTRKARGSSVASSTKTGSVRGRSQSVLSQPEGPSTSDPTPSSRRKVKAEPSTPAAAPSEAGTPQARTTRTRRGTLQPPPSSVPSTTRRSPRAVTPAPTRSDTVPATRNFSRLSNVILNEITAHRHAGPFQKPVSDRDVEGYGDIIKRPQDLKSIKAAITAGSKAVNAVLATLEEDDGGAALVLPKTEELIPPRGIVNSAQLEKEVMRMFANAVLFNPGDEGIVRDAREMADDITGKIQDWRGVEREGAERERDKEREEEDGGAKRRKI</sequence>
<evidence type="ECO:0000256" key="2">
    <source>
        <dbReference type="PROSITE-ProRule" id="PRU00035"/>
    </source>
</evidence>
<feature type="compositionally biased region" description="Low complexity" evidence="4">
    <location>
        <begin position="279"/>
        <end position="288"/>
    </location>
</feature>
<feature type="domain" description="Bromo" evidence="5">
    <location>
        <begin position="708"/>
        <end position="810"/>
    </location>
</feature>
<feature type="compositionally biased region" description="Basic and acidic residues" evidence="4">
    <location>
        <begin position="571"/>
        <end position="587"/>
    </location>
</feature>
<evidence type="ECO:0000256" key="3">
    <source>
        <dbReference type="SAM" id="Coils"/>
    </source>
</evidence>
<evidence type="ECO:0000313" key="6">
    <source>
        <dbReference type="EMBL" id="KAF2154228.1"/>
    </source>
</evidence>
<feature type="region of interest" description="Disordered" evidence="4">
    <location>
        <begin position="76"/>
        <end position="102"/>
    </location>
</feature>
<proteinExistence type="predicted"/>
<feature type="compositionally biased region" description="Polar residues" evidence="4">
    <location>
        <begin position="348"/>
        <end position="364"/>
    </location>
</feature>
<feature type="compositionally biased region" description="Polar residues" evidence="4">
    <location>
        <begin position="596"/>
        <end position="619"/>
    </location>
</feature>
<dbReference type="InterPro" id="IPR001487">
    <property type="entry name" value="Bromodomain"/>
</dbReference>